<dbReference type="InterPro" id="IPR006015">
    <property type="entry name" value="Universal_stress_UspA"/>
</dbReference>
<dbReference type="Proteomes" id="UP000005938">
    <property type="component" value="Unassembled WGS sequence"/>
</dbReference>
<dbReference type="EMBL" id="AJJU01000037">
    <property type="protein sequence ID" value="EID72178.1"/>
    <property type="molecule type" value="Genomic_DNA"/>
</dbReference>
<dbReference type="SUPFAM" id="SSF52402">
    <property type="entry name" value="Adenine nucleotide alpha hydrolases-like"/>
    <property type="match status" value="2"/>
</dbReference>
<dbReference type="PRINTS" id="PR01438">
    <property type="entry name" value="UNVRSLSTRESS"/>
</dbReference>
<dbReference type="Gene3D" id="3.40.50.620">
    <property type="entry name" value="HUPs"/>
    <property type="match status" value="2"/>
</dbReference>
<reference evidence="3 4" key="1">
    <citation type="journal article" date="2012" name="J. Bacteriol.">
        <title>Genome Sequence of the Halotolerant Bacterium Imtechella halotolerans K1T.</title>
        <authorList>
            <person name="Kumar S."/>
            <person name="Vikram S."/>
            <person name="Subramanian S."/>
            <person name="Raghava G.P."/>
            <person name="Pinnaka A.K."/>
        </authorList>
    </citation>
    <scope>NUCLEOTIDE SEQUENCE [LARGE SCALE GENOMIC DNA]</scope>
    <source>
        <strain evidence="3 4">K1</strain>
    </source>
</reference>
<proteinExistence type="inferred from homology"/>
<dbReference type="OrthoDB" id="9788959at2"/>
<dbReference type="PANTHER" id="PTHR46268:SF6">
    <property type="entry name" value="UNIVERSAL STRESS PROTEIN UP12"/>
    <property type="match status" value="1"/>
</dbReference>
<dbReference type="InterPro" id="IPR006016">
    <property type="entry name" value="UspA"/>
</dbReference>
<feature type="domain" description="UspA" evidence="2">
    <location>
        <begin position="1"/>
        <end position="147"/>
    </location>
</feature>
<comment type="similarity">
    <text evidence="1">Belongs to the universal stress protein A family.</text>
</comment>
<evidence type="ECO:0000259" key="2">
    <source>
        <dbReference type="Pfam" id="PF00582"/>
    </source>
</evidence>
<sequence>MKTILLPTDFSENSWNAIVYALEMHKDEPCHFFVFNSYAPHMSAPSTAVSSARASEVIQEIAKKESAQGLETIMKRIKEYDTNPTHTFEIISSYDYIVSSIISAIEKYKVDMVVMGTKGASGLKEVMIGSTTANIIEKVKCPVIAVPENAVFKGLNEIAFATDFSFYYNEDNINLIKYYAKKQEATIRVVHVLTASKLSPEKEKVREYLDGLLNGVPKHYHYLTDVSVDVGMRVFSQSREIDLLCMVNKQRSFFERLFLKSSIGEVSFHTQTPLLVLHKKNN</sequence>
<name>I0W712_9FLAO</name>
<gene>
    <name evidence="3" type="ORF">W5A_11761</name>
</gene>
<dbReference type="RefSeq" id="WP_008240911.1">
    <property type="nucleotide sequence ID" value="NZ_AJJU01000037.1"/>
</dbReference>
<evidence type="ECO:0000256" key="1">
    <source>
        <dbReference type="ARBA" id="ARBA00008791"/>
    </source>
</evidence>
<keyword evidence="4" id="KW-1185">Reference proteome</keyword>
<protein>
    <recommendedName>
        <fullName evidence="2">UspA domain-containing protein</fullName>
    </recommendedName>
</protein>
<dbReference type="PANTHER" id="PTHR46268">
    <property type="entry name" value="STRESS RESPONSE PROTEIN NHAX"/>
    <property type="match status" value="1"/>
</dbReference>
<accession>I0W712</accession>
<dbReference type="CDD" id="cd00293">
    <property type="entry name" value="USP-like"/>
    <property type="match status" value="1"/>
</dbReference>
<organism evidence="3 4">
    <name type="scientific">Imtechella halotolerans K1</name>
    <dbReference type="NCBI Taxonomy" id="946077"/>
    <lineage>
        <taxon>Bacteria</taxon>
        <taxon>Pseudomonadati</taxon>
        <taxon>Bacteroidota</taxon>
        <taxon>Flavobacteriia</taxon>
        <taxon>Flavobacteriales</taxon>
        <taxon>Flavobacteriaceae</taxon>
        <taxon>Imtechella</taxon>
    </lineage>
</organism>
<evidence type="ECO:0000313" key="4">
    <source>
        <dbReference type="Proteomes" id="UP000005938"/>
    </source>
</evidence>
<dbReference type="InterPro" id="IPR014729">
    <property type="entry name" value="Rossmann-like_a/b/a_fold"/>
</dbReference>
<comment type="caution">
    <text evidence="3">The sequence shown here is derived from an EMBL/GenBank/DDBJ whole genome shotgun (WGS) entry which is preliminary data.</text>
</comment>
<dbReference type="eggNOG" id="COG0589">
    <property type="taxonomic scope" value="Bacteria"/>
</dbReference>
<evidence type="ECO:0000313" key="3">
    <source>
        <dbReference type="EMBL" id="EID72178.1"/>
    </source>
</evidence>
<dbReference type="AlphaFoldDB" id="I0W712"/>
<dbReference type="Pfam" id="PF00582">
    <property type="entry name" value="Usp"/>
    <property type="match status" value="1"/>
</dbReference>